<feature type="region of interest" description="Disordered" evidence="1">
    <location>
        <begin position="77"/>
        <end position="147"/>
    </location>
</feature>
<feature type="compositionally biased region" description="Basic and acidic residues" evidence="1">
    <location>
        <begin position="131"/>
        <end position="140"/>
    </location>
</feature>
<dbReference type="AlphaFoldDB" id="A0A7E5W5C9"/>
<dbReference type="GeneID" id="113499567"/>
<feature type="compositionally biased region" description="Basic and acidic residues" evidence="1">
    <location>
        <begin position="29"/>
        <end position="50"/>
    </location>
</feature>
<feature type="compositionally biased region" description="Low complexity" evidence="1">
    <location>
        <begin position="284"/>
        <end position="294"/>
    </location>
</feature>
<feature type="region of interest" description="Disordered" evidence="1">
    <location>
        <begin position="270"/>
        <end position="294"/>
    </location>
</feature>
<proteinExistence type="predicted"/>
<dbReference type="Proteomes" id="UP000322000">
    <property type="component" value="Chromosome 12"/>
</dbReference>
<evidence type="ECO:0000313" key="3">
    <source>
        <dbReference type="RefSeq" id="XP_026735883.1"/>
    </source>
</evidence>
<protein>
    <submittedName>
        <fullName evidence="3">Uncharacterized protein LOC113499567</fullName>
    </submittedName>
</protein>
<evidence type="ECO:0000256" key="1">
    <source>
        <dbReference type="SAM" id="MobiDB-lite"/>
    </source>
</evidence>
<dbReference type="RefSeq" id="XP_026735883.1">
    <property type="nucleotide sequence ID" value="XM_026880082.1"/>
</dbReference>
<feature type="compositionally biased region" description="Polar residues" evidence="1">
    <location>
        <begin position="9"/>
        <end position="20"/>
    </location>
</feature>
<feature type="region of interest" description="Disordered" evidence="1">
    <location>
        <begin position="1"/>
        <end position="54"/>
    </location>
</feature>
<accession>A0A7E5W5C9</accession>
<gene>
    <name evidence="3" type="primary">LOC113499567</name>
</gene>
<sequence length="294" mass="32300">MFGRRIGSSAVSLHLPSTSGYKKPLSAHRSHEEIVRRKSNHDSSELDARYHSAPSVIDEVIHRRDWERSSKDLYIPLKPQRERHSLSSESPEAPHATPESSSLDDKSDEHCASASTAPCKKHHSNIKSSRGKKENETTDIKDDDATEASNFYIGEGHDEEEIEHDLHAKSSVVYKAKDDKQSINESIRSREVPRVLLDEPHPRALGFCMDDVIEQLDRLEQLDRSGATHHTMESRASLAARPVFPPPSVEPVGYDGGACYLAEEGTLSELRSHAGPAGPGGRGRALPGSALAGP</sequence>
<name>A0A7E5W5C9_TRINI</name>
<reference evidence="3" key="1">
    <citation type="submission" date="2025-08" db="UniProtKB">
        <authorList>
            <consortium name="RefSeq"/>
        </authorList>
    </citation>
    <scope>IDENTIFICATION</scope>
</reference>
<dbReference type="InParanoid" id="A0A7E5W5C9"/>
<evidence type="ECO:0000313" key="2">
    <source>
        <dbReference type="Proteomes" id="UP000322000"/>
    </source>
</evidence>
<keyword evidence="2" id="KW-1185">Reference proteome</keyword>
<dbReference type="KEGG" id="tnl:113499567"/>
<dbReference type="OrthoDB" id="7483412at2759"/>
<feature type="non-terminal residue" evidence="3">
    <location>
        <position position="294"/>
    </location>
</feature>
<organism evidence="2 3">
    <name type="scientific">Trichoplusia ni</name>
    <name type="common">Cabbage looper</name>
    <dbReference type="NCBI Taxonomy" id="7111"/>
    <lineage>
        <taxon>Eukaryota</taxon>
        <taxon>Metazoa</taxon>
        <taxon>Ecdysozoa</taxon>
        <taxon>Arthropoda</taxon>
        <taxon>Hexapoda</taxon>
        <taxon>Insecta</taxon>
        <taxon>Pterygota</taxon>
        <taxon>Neoptera</taxon>
        <taxon>Endopterygota</taxon>
        <taxon>Lepidoptera</taxon>
        <taxon>Glossata</taxon>
        <taxon>Ditrysia</taxon>
        <taxon>Noctuoidea</taxon>
        <taxon>Noctuidae</taxon>
        <taxon>Plusiinae</taxon>
        <taxon>Trichoplusia</taxon>
    </lineage>
</organism>